<keyword evidence="2" id="KW-1185">Reference proteome</keyword>
<evidence type="ECO:0000313" key="1">
    <source>
        <dbReference type="EMBL" id="KRZ47702.1"/>
    </source>
</evidence>
<accession>A0A0V1KKN3</accession>
<organism evidence="1 2">
    <name type="scientific">Trichinella nativa</name>
    <dbReference type="NCBI Taxonomy" id="6335"/>
    <lineage>
        <taxon>Eukaryota</taxon>
        <taxon>Metazoa</taxon>
        <taxon>Ecdysozoa</taxon>
        <taxon>Nematoda</taxon>
        <taxon>Enoplea</taxon>
        <taxon>Dorylaimia</taxon>
        <taxon>Trichinellida</taxon>
        <taxon>Trichinellidae</taxon>
        <taxon>Trichinella</taxon>
    </lineage>
</organism>
<sequence length="66" mass="7607">MPVNGNAPALCRVSPPFAVSGDLKIWLMRLDDYFEENAIPDEKRYSYTKLLLSQKERFPKDSTDEV</sequence>
<proteinExistence type="predicted"/>
<gene>
    <name evidence="1" type="ORF">T02_6842</name>
</gene>
<reference evidence="1 2" key="1">
    <citation type="submission" date="2015-05" db="EMBL/GenBank/DDBJ databases">
        <title>Evolution of Trichinella species and genotypes.</title>
        <authorList>
            <person name="Korhonen P.K."/>
            <person name="Edoardo P."/>
            <person name="Giuseppe L.R."/>
            <person name="Gasser R.B."/>
        </authorList>
    </citation>
    <scope>NUCLEOTIDE SEQUENCE [LARGE SCALE GENOMIC DNA]</scope>
    <source>
        <strain evidence="1">ISS10</strain>
    </source>
</reference>
<evidence type="ECO:0000313" key="2">
    <source>
        <dbReference type="Proteomes" id="UP000054721"/>
    </source>
</evidence>
<dbReference type="Proteomes" id="UP000054721">
    <property type="component" value="Unassembled WGS sequence"/>
</dbReference>
<protein>
    <submittedName>
        <fullName evidence="1">Uncharacterized protein</fullName>
    </submittedName>
</protein>
<dbReference type="OrthoDB" id="5925295at2759"/>
<name>A0A0V1KKN3_9BILA</name>
<dbReference type="EMBL" id="JYDW01000604">
    <property type="protein sequence ID" value="KRZ47702.1"/>
    <property type="molecule type" value="Genomic_DNA"/>
</dbReference>
<comment type="caution">
    <text evidence="1">The sequence shown here is derived from an EMBL/GenBank/DDBJ whole genome shotgun (WGS) entry which is preliminary data.</text>
</comment>
<dbReference type="AlphaFoldDB" id="A0A0V1KKN3"/>